<name>A0A4Q7MES0_9MICO</name>
<organism evidence="6 7">
    <name type="scientific">Agromyces ramosus</name>
    <dbReference type="NCBI Taxonomy" id="33879"/>
    <lineage>
        <taxon>Bacteria</taxon>
        <taxon>Bacillati</taxon>
        <taxon>Actinomycetota</taxon>
        <taxon>Actinomycetes</taxon>
        <taxon>Micrococcales</taxon>
        <taxon>Microbacteriaceae</taxon>
        <taxon>Agromyces</taxon>
    </lineage>
</organism>
<accession>A0A4Q7MES0</accession>
<dbReference type="Pfam" id="PF17754">
    <property type="entry name" value="TetR_C_14"/>
    <property type="match status" value="1"/>
</dbReference>
<dbReference type="AlphaFoldDB" id="A0A4Q7MES0"/>
<proteinExistence type="predicted"/>
<evidence type="ECO:0000259" key="5">
    <source>
        <dbReference type="PROSITE" id="PS50977"/>
    </source>
</evidence>
<dbReference type="GO" id="GO:0000976">
    <property type="term" value="F:transcription cis-regulatory region binding"/>
    <property type="evidence" value="ECO:0007669"/>
    <property type="project" value="TreeGrafter"/>
</dbReference>
<keyword evidence="7" id="KW-1185">Reference proteome</keyword>
<sequence length="198" mass="22098">MQSHPLPVRERTRRAVRGELAQLAVDLFVEKGYDETTIDDLAAAAGMSKRTFFRYFASKEELVMGKYEVLGEQLAEDLAARPADEPIWVSLRQVFGRVAEYFESEARGATTVAMEKIVRDHPTLNASYLDRVSRMQELVLDEARTRTGRSDPADPRTAAIVGAAFSCLLAAWTTWLTTNQAQPFGELLDQAMDAIQPT</sequence>
<dbReference type="PRINTS" id="PR00455">
    <property type="entry name" value="HTHTETR"/>
</dbReference>
<reference evidence="6 7" key="1">
    <citation type="submission" date="2019-02" db="EMBL/GenBank/DDBJ databases">
        <title>Genomic Encyclopedia of Type Strains, Phase IV (KMG-IV): sequencing the most valuable type-strain genomes for metagenomic binning, comparative biology and taxonomic classification.</title>
        <authorList>
            <person name="Goeker M."/>
        </authorList>
    </citation>
    <scope>NUCLEOTIDE SEQUENCE [LARGE SCALE GENOMIC DNA]</scope>
    <source>
        <strain evidence="6 7">DSM 43045</strain>
    </source>
</reference>
<dbReference type="InterPro" id="IPR050109">
    <property type="entry name" value="HTH-type_TetR-like_transc_reg"/>
</dbReference>
<evidence type="ECO:0000313" key="7">
    <source>
        <dbReference type="Proteomes" id="UP000293289"/>
    </source>
</evidence>
<keyword evidence="2 4" id="KW-0238">DNA-binding</keyword>
<dbReference type="Gene3D" id="1.10.10.60">
    <property type="entry name" value="Homeodomain-like"/>
    <property type="match status" value="1"/>
</dbReference>
<gene>
    <name evidence="6" type="ORF">EV187_2363</name>
</gene>
<dbReference type="PANTHER" id="PTHR30055:SF238">
    <property type="entry name" value="MYCOFACTOCIN BIOSYNTHESIS TRANSCRIPTIONAL REGULATOR MFTR-RELATED"/>
    <property type="match status" value="1"/>
</dbReference>
<feature type="domain" description="HTH tetR-type" evidence="5">
    <location>
        <begin position="14"/>
        <end position="74"/>
    </location>
</feature>
<evidence type="ECO:0000313" key="6">
    <source>
        <dbReference type="EMBL" id="RZS66626.1"/>
    </source>
</evidence>
<dbReference type="Pfam" id="PF00440">
    <property type="entry name" value="TetR_N"/>
    <property type="match status" value="1"/>
</dbReference>
<evidence type="ECO:0000256" key="1">
    <source>
        <dbReference type="ARBA" id="ARBA00023015"/>
    </source>
</evidence>
<dbReference type="EMBL" id="SGWY01000002">
    <property type="protein sequence ID" value="RZS66626.1"/>
    <property type="molecule type" value="Genomic_DNA"/>
</dbReference>
<evidence type="ECO:0000256" key="2">
    <source>
        <dbReference type="ARBA" id="ARBA00023125"/>
    </source>
</evidence>
<keyword evidence="3" id="KW-0804">Transcription</keyword>
<comment type="caution">
    <text evidence="6">The sequence shown here is derived from an EMBL/GenBank/DDBJ whole genome shotgun (WGS) entry which is preliminary data.</text>
</comment>
<dbReference type="PROSITE" id="PS50977">
    <property type="entry name" value="HTH_TETR_2"/>
    <property type="match status" value="1"/>
</dbReference>
<dbReference type="SUPFAM" id="SSF46689">
    <property type="entry name" value="Homeodomain-like"/>
    <property type="match status" value="1"/>
</dbReference>
<dbReference type="Gene3D" id="1.10.357.10">
    <property type="entry name" value="Tetracycline Repressor, domain 2"/>
    <property type="match status" value="1"/>
</dbReference>
<dbReference type="Proteomes" id="UP000293289">
    <property type="component" value="Unassembled WGS sequence"/>
</dbReference>
<dbReference type="GO" id="GO:0003700">
    <property type="term" value="F:DNA-binding transcription factor activity"/>
    <property type="evidence" value="ECO:0007669"/>
    <property type="project" value="TreeGrafter"/>
</dbReference>
<evidence type="ECO:0000256" key="3">
    <source>
        <dbReference type="ARBA" id="ARBA00023163"/>
    </source>
</evidence>
<dbReference type="InterPro" id="IPR001647">
    <property type="entry name" value="HTH_TetR"/>
</dbReference>
<keyword evidence="1" id="KW-0805">Transcription regulation</keyword>
<feature type="DNA-binding region" description="H-T-H motif" evidence="4">
    <location>
        <begin position="37"/>
        <end position="56"/>
    </location>
</feature>
<dbReference type="InterPro" id="IPR041347">
    <property type="entry name" value="MftR_C"/>
</dbReference>
<dbReference type="PANTHER" id="PTHR30055">
    <property type="entry name" value="HTH-TYPE TRANSCRIPTIONAL REGULATOR RUTR"/>
    <property type="match status" value="1"/>
</dbReference>
<dbReference type="InterPro" id="IPR009057">
    <property type="entry name" value="Homeodomain-like_sf"/>
</dbReference>
<dbReference type="OrthoDB" id="956698at2"/>
<evidence type="ECO:0000256" key="4">
    <source>
        <dbReference type="PROSITE-ProRule" id="PRU00335"/>
    </source>
</evidence>
<protein>
    <submittedName>
        <fullName evidence="6">TetR family transcriptional regulator</fullName>
    </submittedName>
</protein>